<dbReference type="Proteomes" id="UP000706525">
    <property type="component" value="Unassembled WGS sequence"/>
</dbReference>
<sequence>MDQQDFNALDADATVFQADEIVDGELVPPLTKVQLVAHCEGDTALAYLLLAAADLRHPGDVLARAGGPEAFLARFDNATILRAYGTAHRFARATCTVDADRFDVDLPDGFDSWIAASGIEAVRGSLAEAIGHGAEGSHVTATFSPAASDAIGSTLPMCLRAFSAVSDSAVATVRGTRALHPAAALALVQSLSQILGRVRVVVGERSWLDTEIVVARHHATQARIQREIESAAASGYRVEPVPKSETGHGTGRLQRYRHVRPDGRAAGFHRTEREAWMWAAGDCLGHDALAPYETVLHGQPLHAASFARNGPTVGTILHDWRSGRRVALVYDHLARGVYHATDLPADTQVGQTYWFERPHAVLQATWIPLAVGEAIATDARSARAQQGTSSLRHAQDRVQAVRATDGLHVLKLRADPAHAPIILGHVHAGSRSPYVRPHSLRSWADAAIVAETGIPLSYPLRALNRDLPSVDLAFLQVAAFLTFGTWLQPKCVNAVVLGRVSAPTYGADAP</sequence>
<dbReference type="RefSeq" id="WP_223994251.1">
    <property type="nucleotide sequence ID" value="NZ_CAJZAG010000012.1"/>
</dbReference>
<dbReference type="EMBL" id="CAJZAG010000012">
    <property type="protein sequence ID" value="CAG9184321.1"/>
    <property type="molecule type" value="Genomic_DNA"/>
</dbReference>
<protein>
    <submittedName>
        <fullName evidence="1">Uncharacterized protein</fullName>
    </submittedName>
</protein>
<keyword evidence="2" id="KW-1185">Reference proteome</keyword>
<comment type="caution">
    <text evidence="1">The sequence shown here is derived from an EMBL/GenBank/DDBJ whole genome shotgun (WGS) entry which is preliminary data.</text>
</comment>
<evidence type="ECO:0000313" key="2">
    <source>
        <dbReference type="Proteomes" id="UP000706525"/>
    </source>
</evidence>
<evidence type="ECO:0000313" key="1">
    <source>
        <dbReference type="EMBL" id="CAG9184321.1"/>
    </source>
</evidence>
<name>A0ABN7ZJ83_9BURK</name>
<accession>A0ABN7ZJ83</accession>
<proteinExistence type="predicted"/>
<reference evidence="1 2" key="1">
    <citation type="submission" date="2021-08" db="EMBL/GenBank/DDBJ databases">
        <authorList>
            <person name="Peeters C."/>
        </authorList>
    </citation>
    <scope>NUCLEOTIDE SEQUENCE [LARGE SCALE GENOMIC DNA]</scope>
    <source>
        <strain evidence="1 2">LMG 32289</strain>
    </source>
</reference>
<organism evidence="1 2">
    <name type="scientific">Cupriavidus pampae</name>
    <dbReference type="NCBI Taxonomy" id="659251"/>
    <lineage>
        <taxon>Bacteria</taxon>
        <taxon>Pseudomonadati</taxon>
        <taxon>Pseudomonadota</taxon>
        <taxon>Betaproteobacteria</taxon>
        <taxon>Burkholderiales</taxon>
        <taxon>Burkholderiaceae</taxon>
        <taxon>Cupriavidus</taxon>
    </lineage>
</organism>
<gene>
    <name evidence="1" type="ORF">LMG32289_05585</name>
</gene>